<accession>A0A6H1ZBB8</accession>
<dbReference type="EMBL" id="MT142375">
    <property type="protein sequence ID" value="QJA79275.1"/>
    <property type="molecule type" value="Genomic_DNA"/>
</dbReference>
<dbReference type="EMBL" id="MT143976">
    <property type="protein sequence ID" value="QJA44480.1"/>
    <property type="molecule type" value="Genomic_DNA"/>
</dbReference>
<evidence type="ECO:0000313" key="1">
    <source>
        <dbReference type="EMBL" id="QJA44480.1"/>
    </source>
</evidence>
<evidence type="ECO:0000313" key="3">
    <source>
        <dbReference type="EMBL" id="QJA92703.1"/>
    </source>
</evidence>
<reference evidence="1" key="1">
    <citation type="submission" date="2020-03" db="EMBL/GenBank/DDBJ databases">
        <title>The deep terrestrial virosphere.</title>
        <authorList>
            <person name="Holmfeldt K."/>
            <person name="Nilsson E."/>
            <person name="Simone D."/>
            <person name="Lopez-Fernandez M."/>
            <person name="Wu X."/>
            <person name="de Brujin I."/>
            <person name="Lundin D."/>
            <person name="Andersson A."/>
            <person name="Bertilsson S."/>
            <person name="Dopson M."/>
        </authorList>
    </citation>
    <scope>NUCLEOTIDE SEQUENCE</scope>
    <source>
        <strain evidence="2">MM415A00921</strain>
        <strain evidence="3">MM415B04510</strain>
        <strain evidence="1">TM448A00108</strain>
        <strain evidence="4">TM448B01989</strain>
    </source>
</reference>
<dbReference type="AlphaFoldDB" id="A0A6H1ZBB8"/>
<proteinExistence type="predicted"/>
<dbReference type="EMBL" id="MT143089">
    <property type="protein sequence ID" value="QJA92703.1"/>
    <property type="molecule type" value="Genomic_DNA"/>
</dbReference>
<sequence>MSERGTFVTEFVHCNDCFEKVKKVLLSVDFRKEILYAYTLGKNAVAGQIRGSWSGEELWIFESNIIPKLNKLDLCHRLRISVISDSCGEKTFTFGENKTKQDNGIAILSFDMIGDMWGENIFDYDKEMEHFCVECGKENCKNPNHHLAVRRMKND</sequence>
<evidence type="ECO:0000313" key="4">
    <source>
        <dbReference type="EMBL" id="QJI00531.1"/>
    </source>
</evidence>
<gene>
    <name evidence="2" type="ORF">MM415A00921_0004</name>
    <name evidence="3" type="ORF">MM415B04510_0010</name>
    <name evidence="1" type="ORF">TM448A00108_0107</name>
    <name evidence="4" type="ORF">TM448B01989_0007</name>
</gene>
<name>A0A6H1ZBB8_9ZZZZ</name>
<organism evidence="1">
    <name type="scientific">viral metagenome</name>
    <dbReference type="NCBI Taxonomy" id="1070528"/>
    <lineage>
        <taxon>unclassified sequences</taxon>
        <taxon>metagenomes</taxon>
        <taxon>organismal metagenomes</taxon>
    </lineage>
</organism>
<protein>
    <submittedName>
        <fullName evidence="1">Uncharacterized protein</fullName>
    </submittedName>
</protein>
<dbReference type="EMBL" id="MT144859">
    <property type="protein sequence ID" value="QJI00531.1"/>
    <property type="molecule type" value="Genomic_DNA"/>
</dbReference>
<evidence type="ECO:0000313" key="2">
    <source>
        <dbReference type="EMBL" id="QJA79275.1"/>
    </source>
</evidence>